<dbReference type="Proteomes" id="UP000494363">
    <property type="component" value="Unassembled WGS sequence"/>
</dbReference>
<dbReference type="EMBL" id="CADIKH010000006">
    <property type="protein sequence ID" value="CAB3751786.1"/>
    <property type="molecule type" value="Genomic_DNA"/>
</dbReference>
<keyword evidence="2" id="KW-1185">Reference proteome</keyword>
<reference evidence="1 2" key="1">
    <citation type="submission" date="2020-04" db="EMBL/GenBank/DDBJ databases">
        <authorList>
            <person name="De Canck E."/>
        </authorList>
    </citation>
    <scope>NUCLEOTIDE SEQUENCE [LARGE SCALE GENOMIC DNA]</scope>
    <source>
        <strain evidence="1 2">LMG 29542</strain>
    </source>
</reference>
<proteinExistence type="predicted"/>
<organism evidence="1 2">
    <name type="scientific">Paraburkholderia humisilvae</name>
    <dbReference type="NCBI Taxonomy" id="627669"/>
    <lineage>
        <taxon>Bacteria</taxon>
        <taxon>Pseudomonadati</taxon>
        <taxon>Pseudomonadota</taxon>
        <taxon>Betaproteobacteria</taxon>
        <taxon>Burkholderiales</taxon>
        <taxon>Burkholderiaceae</taxon>
        <taxon>Paraburkholderia</taxon>
    </lineage>
</organism>
<sequence length="39" mass="4251">MGAGDVVVFLDDFSYAAALKRESNPSPKARIHKPIFNST</sequence>
<evidence type="ECO:0000313" key="1">
    <source>
        <dbReference type="EMBL" id="CAB3751786.1"/>
    </source>
</evidence>
<dbReference type="AlphaFoldDB" id="A0A6J5DFY6"/>
<name>A0A6J5DFY6_9BURK</name>
<accession>A0A6J5DFY6</accession>
<protein>
    <submittedName>
        <fullName evidence="1">Uncharacterized protein</fullName>
    </submittedName>
</protein>
<gene>
    <name evidence="1" type="ORF">LMG29542_01551</name>
</gene>
<evidence type="ECO:0000313" key="2">
    <source>
        <dbReference type="Proteomes" id="UP000494363"/>
    </source>
</evidence>